<feature type="domain" description="Carbohydrate kinase PfkB" evidence="6">
    <location>
        <begin position="6"/>
        <end position="297"/>
    </location>
</feature>
<evidence type="ECO:0000313" key="8">
    <source>
        <dbReference type="Proteomes" id="UP000250079"/>
    </source>
</evidence>
<reference evidence="7 8" key="1">
    <citation type="submission" date="2016-12" db="EMBL/GenBank/DDBJ databases">
        <authorList>
            <person name="Song W.-J."/>
            <person name="Kurnit D.M."/>
        </authorList>
    </citation>
    <scope>NUCLEOTIDE SEQUENCE [LARGE SCALE GENOMIC DNA]</scope>
    <source>
        <strain evidence="7 8">IMCC3135</strain>
    </source>
</reference>
<proteinExistence type="inferred from homology"/>
<keyword evidence="3" id="KW-0547">Nucleotide-binding</keyword>
<comment type="similarity">
    <text evidence="1">Belongs to the carbohydrate kinase PfkB family.</text>
</comment>
<keyword evidence="8" id="KW-1185">Reference proteome</keyword>
<dbReference type="PANTHER" id="PTHR43085">
    <property type="entry name" value="HEXOKINASE FAMILY MEMBER"/>
    <property type="match status" value="1"/>
</dbReference>
<dbReference type="InterPro" id="IPR050306">
    <property type="entry name" value="PfkB_Carbo_kinase"/>
</dbReference>
<keyword evidence="5" id="KW-0067">ATP-binding</keyword>
<dbReference type="Proteomes" id="UP000250079">
    <property type="component" value="Chromosome"/>
</dbReference>
<dbReference type="AlphaFoldDB" id="A0A2Z2NZD3"/>
<evidence type="ECO:0000256" key="2">
    <source>
        <dbReference type="ARBA" id="ARBA00022679"/>
    </source>
</evidence>
<dbReference type="EMBL" id="CP018632">
    <property type="protein sequence ID" value="ASJ76812.1"/>
    <property type="molecule type" value="Genomic_DNA"/>
</dbReference>
<dbReference type="OrthoDB" id="9795789at2"/>
<keyword evidence="4 7" id="KW-0418">Kinase</keyword>
<dbReference type="RefSeq" id="WP_088921535.1">
    <property type="nucleotide sequence ID" value="NZ_CP018632.1"/>
</dbReference>
<accession>A0A2Z2NZD3</accession>
<dbReference type="Pfam" id="PF00294">
    <property type="entry name" value="PfkB"/>
    <property type="match status" value="1"/>
</dbReference>
<evidence type="ECO:0000256" key="1">
    <source>
        <dbReference type="ARBA" id="ARBA00010688"/>
    </source>
</evidence>
<evidence type="ECO:0000256" key="4">
    <source>
        <dbReference type="ARBA" id="ARBA00022777"/>
    </source>
</evidence>
<dbReference type="InterPro" id="IPR011611">
    <property type="entry name" value="PfkB_dom"/>
</dbReference>
<dbReference type="Gene3D" id="3.40.1190.20">
    <property type="match status" value="1"/>
</dbReference>
<evidence type="ECO:0000313" key="7">
    <source>
        <dbReference type="EMBL" id="ASJ76812.1"/>
    </source>
</evidence>
<dbReference type="GO" id="GO:0008673">
    <property type="term" value="F:2-dehydro-3-deoxygluconokinase activity"/>
    <property type="evidence" value="ECO:0007669"/>
    <property type="project" value="UniProtKB-EC"/>
</dbReference>
<dbReference type="PANTHER" id="PTHR43085:SF1">
    <property type="entry name" value="PSEUDOURIDINE KINASE-RELATED"/>
    <property type="match status" value="1"/>
</dbReference>
<dbReference type="CDD" id="cd01166">
    <property type="entry name" value="KdgK"/>
    <property type="match status" value="1"/>
</dbReference>
<dbReference type="SUPFAM" id="SSF53613">
    <property type="entry name" value="Ribokinase-like"/>
    <property type="match status" value="1"/>
</dbReference>
<dbReference type="GO" id="GO:0005524">
    <property type="term" value="F:ATP binding"/>
    <property type="evidence" value="ECO:0007669"/>
    <property type="project" value="UniProtKB-KW"/>
</dbReference>
<dbReference type="InterPro" id="IPR029056">
    <property type="entry name" value="Ribokinase-like"/>
</dbReference>
<dbReference type="KEGG" id="gai:IMCC3135_33860"/>
<evidence type="ECO:0000256" key="3">
    <source>
        <dbReference type="ARBA" id="ARBA00022741"/>
    </source>
</evidence>
<evidence type="ECO:0000259" key="6">
    <source>
        <dbReference type="Pfam" id="PF00294"/>
    </source>
</evidence>
<sequence length="312" mass="33271">MNDTTIISVGELLVEFVSHRKGCALRELAEFTGPYASGAPAICIDQAARMGARTKIFGGLGADNFGNVLTDRLQASGVDTSAVLRLEDKTTGVAFVSYFDDGTRTFIFHLNDTAADAIAETPFVLPEGALLLHVSGASLGNANLRVAIESIASQVLARGGKISCDPNARAELMRDQAGRDMLFRMMEHSSYLFPSTSDLEFLFPGKSEEQSIDQMRSYGADILALKRGSQGALIISGEDRFEFCGHKVQEVDPTGAGDAFCGTFLAMITQGHSPESAGRYANAAGALAVTRRGPMEGNSDSESIEQLLKLKS</sequence>
<evidence type="ECO:0000256" key="5">
    <source>
        <dbReference type="ARBA" id="ARBA00022840"/>
    </source>
</evidence>
<protein>
    <submittedName>
        <fullName evidence="7">2-dehydro-3-deoxygluconokinase</fullName>
        <ecNumber evidence="7">2.7.1.45</ecNumber>
    </submittedName>
</protein>
<dbReference type="EC" id="2.7.1.45" evidence="7"/>
<organism evidence="7 8">
    <name type="scientific">Granulosicoccus antarcticus IMCC3135</name>
    <dbReference type="NCBI Taxonomy" id="1192854"/>
    <lineage>
        <taxon>Bacteria</taxon>
        <taxon>Pseudomonadati</taxon>
        <taxon>Pseudomonadota</taxon>
        <taxon>Gammaproteobacteria</taxon>
        <taxon>Chromatiales</taxon>
        <taxon>Granulosicoccaceae</taxon>
        <taxon>Granulosicoccus</taxon>
    </lineage>
</organism>
<keyword evidence="2 7" id="KW-0808">Transferase</keyword>
<name>A0A2Z2NZD3_9GAMM</name>
<gene>
    <name evidence="7" type="primary">kdgK_5</name>
    <name evidence="7" type="ORF">IMCC3135_33860</name>
</gene>